<evidence type="ECO:0000256" key="1">
    <source>
        <dbReference type="ARBA" id="ARBA00010062"/>
    </source>
</evidence>
<dbReference type="PANTHER" id="PTHR47151">
    <property type="entry name" value="LEU/ILE/VAL-BINDING ABC TRANSPORTER SUBUNIT"/>
    <property type="match status" value="1"/>
</dbReference>
<proteinExistence type="inferred from homology"/>
<name>A0A371BD48_9BRAD</name>
<dbReference type="CDD" id="cd06342">
    <property type="entry name" value="PBP1_ABC_LIVBP-like"/>
    <property type="match status" value="1"/>
</dbReference>
<dbReference type="InterPro" id="IPR028081">
    <property type="entry name" value="Leu-bd"/>
</dbReference>
<comment type="caution">
    <text evidence="7">The sequence shown here is derived from an EMBL/GenBank/DDBJ whole genome shotgun (WGS) entry which is preliminary data.</text>
</comment>
<dbReference type="AlphaFoldDB" id="A0A371BD48"/>
<protein>
    <submittedName>
        <fullName evidence="7">Branched-chain amino acid ABC transporter substrate-binding protein</fullName>
    </submittedName>
</protein>
<dbReference type="SUPFAM" id="SSF53822">
    <property type="entry name" value="Periplasmic binding protein-like I"/>
    <property type="match status" value="1"/>
</dbReference>
<keyword evidence="8" id="KW-1185">Reference proteome</keyword>
<keyword evidence="2" id="KW-0813">Transport</keyword>
<comment type="similarity">
    <text evidence="1">Belongs to the leucine-binding protein family.</text>
</comment>
<feature type="domain" description="Leucine-binding protein" evidence="6">
    <location>
        <begin position="24"/>
        <end position="361"/>
    </location>
</feature>
<accession>A0A371BD48</accession>
<feature type="chain" id="PRO_5016961123" evidence="5">
    <location>
        <begin position="24"/>
        <end position="380"/>
    </location>
</feature>
<evidence type="ECO:0000313" key="8">
    <source>
        <dbReference type="Proteomes" id="UP000263993"/>
    </source>
</evidence>
<evidence type="ECO:0000256" key="2">
    <source>
        <dbReference type="ARBA" id="ARBA00022448"/>
    </source>
</evidence>
<dbReference type="InterPro" id="IPR028082">
    <property type="entry name" value="Peripla_BP_I"/>
</dbReference>
<gene>
    <name evidence="7" type="ORF">DXH78_12235</name>
</gene>
<dbReference type="OrthoDB" id="9768386at2"/>
<dbReference type="Proteomes" id="UP000263993">
    <property type="component" value="Unassembled WGS sequence"/>
</dbReference>
<dbReference type="InterPro" id="IPR000709">
    <property type="entry name" value="Leu_Ile_Val-bd"/>
</dbReference>
<dbReference type="RefSeq" id="WP_115517296.1">
    <property type="nucleotide sequence ID" value="NZ_QRGO01000001.1"/>
</dbReference>
<dbReference type="Gene3D" id="3.40.50.2300">
    <property type="match status" value="2"/>
</dbReference>
<organism evidence="7 8">
    <name type="scientific">Undibacter mobilis</name>
    <dbReference type="NCBI Taxonomy" id="2292256"/>
    <lineage>
        <taxon>Bacteria</taxon>
        <taxon>Pseudomonadati</taxon>
        <taxon>Pseudomonadota</taxon>
        <taxon>Alphaproteobacteria</taxon>
        <taxon>Hyphomicrobiales</taxon>
        <taxon>Nitrobacteraceae</taxon>
        <taxon>Undibacter</taxon>
    </lineage>
</organism>
<evidence type="ECO:0000313" key="7">
    <source>
        <dbReference type="EMBL" id="RDV05271.1"/>
    </source>
</evidence>
<dbReference type="GO" id="GO:0006865">
    <property type="term" value="P:amino acid transport"/>
    <property type="evidence" value="ECO:0007669"/>
    <property type="project" value="UniProtKB-KW"/>
</dbReference>
<evidence type="ECO:0000256" key="5">
    <source>
        <dbReference type="SAM" id="SignalP"/>
    </source>
</evidence>
<reference evidence="8" key="1">
    <citation type="submission" date="2018-08" db="EMBL/GenBank/DDBJ databases">
        <authorList>
            <person name="Kim S.-J."/>
            <person name="Jung G.-Y."/>
        </authorList>
    </citation>
    <scope>NUCLEOTIDE SEQUENCE [LARGE SCALE GENOMIC DNA]</scope>
    <source>
        <strain evidence="8">GY_H</strain>
    </source>
</reference>
<evidence type="ECO:0000256" key="3">
    <source>
        <dbReference type="ARBA" id="ARBA00022729"/>
    </source>
</evidence>
<dbReference type="EMBL" id="QRGO01000001">
    <property type="protein sequence ID" value="RDV05271.1"/>
    <property type="molecule type" value="Genomic_DNA"/>
</dbReference>
<sequence>MKKLTTLGLALGVAVAMSSAASAQVKFAVAGPITGPNAAFGAQLKNGSQQAIDDINAAGGILGQKLSVQFGDDVSDPKQGVSVANKFAGDGVKFVIGHFNSGVTIPASDVYQENGILAVTPSATNPTLTERKLWNIFRTCGRDDQQGAVAGAYILKHYKGKKIAVVHDKTTYGKGLADETVKAMEKGGMKAALYEGINTGEKDFSALVSKIKSSGAELVYWGGLHTEGGLIVRQMRDQGVKAPLMGGDGITSDEFASIGGPGVEGTLMTFGPDARNNPAAKDIVAKFRAAKFEPEAYTLYSYAAVQIIKQAAESAKSLEPKKVAEKMHSGMVFKTVLGDISYDKKGDRTNLDYVMYIWKKNAAGKITYVECPGNDCSKAK</sequence>
<feature type="signal peptide" evidence="5">
    <location>
        <begin position="1"/>
        <end position="23"/>
    </location>
</feature>
<dbReference type="PANTHER" id="PTHR47151:SF2">
    <property type="entry name" value="AMINO ACID BINDING PROTEIN"/>
    <property type="match status" value="1"/>
</dbReference>
<keyword evidence="3 5" id="KW-0732">Signal</keyword>
<dbReference type="Pfam" id="PF13458">
    <property type="entry name" value="Peripla_BP_6"/>
    <property type="match status" value="1"/>
</dbReference>
<keyword evidence="4" id="KW-0029">Amino-acid transport</keyword>
<evidence type="ECO:0000259" key="6">
    <source>
        <dbReference type="Pfam" id="PF13458"/>
    </source>
</evidence>
<dbReference type="PRINTS" id="PR00337">
    <property type="entry name" value="LEUILEVALBP"/>
</dbReference>
<evidence type="ECO:0000256" key="4">
    <source>
        <dbReference type="ARBA" id="ARBA00022970"/>
    </source>
</evidence>